<proteinExistence type="predicted"/>
<feature type="domain" description="Polyvalent protein metallopeptidase" evidence="2">
    <location>
        <begin position="155"/>
        <end position="278"/>
    </location>
</feature>
<dbReference type="AlphaFoldDB" id="A0A3G2UVY7"/>
<dbReference type="RefSeq" id="WP_037509007.1">
    <property type="nucleotide sequence ID" value="NZ_CP033230.1"/>
</dbReference>
<sequence length="298" mass="33596">MGTGNGSLYDDVTQHIIAQLEEGRLPWVQPWDTSLTATGLPRNAATGRCYSGINILILWDRLFERGFGAQRWLTYRQAQALGGNVRKGEAGTTVCYADRFTPKDEQQKAYDEQREARQVAFLKRFTLFNVEQCEGLPEELMTVTVTRPFEELVPQAHWLIRACGADIRVGGESAFYAPSPDYIRVPDQVAFHEPINWYRTILHELGHWTGHASRLDRLTGANFGSDDYAREELCAEMASAFLCAELGIVPTVRHADYIGGWLEVLREDNRAIFRAASQASKAAHYLLDFLPEQGSDHD</sequence>
<dbReference type="Pfam" id="PF18818">
    <property type="entry name" value="MPTase-PolyVal"/>
    <property type="match status" value="1"/>
</dbReference>
<evidence type="ECO:0000259" key="1">
    <source>
        <dbReference type="Pfam" id="PF08401"/>
    </source>
</evidence>
<evidence type="ECO:0000259" key="2">
    <source>
        <dbReference type="Pfam" id="PF18818"/>
    </source>
</evidence>
<organism evidence="3 4">
    <name type="scientific">Sphingobium yanoikuyae</name>
    <name type="common">Sphingomonas yanoikuyae</name>
    <dbReference type="NCBI Taxonomy" id="13690"/>
    <lineage>
        <taxon>Bacteria</taxon>
        <taxon>Pseudomonadati</taxon>
        <taxon>Pseudomonadota</taxon>
        <taxon>Alphaproteobacteria</taxon>
        <taxon>Sphingomonadales</taxon>
        <taxon>Sphingomonadaceae</taxon>
        <taxon>Sphingobium</taxon>
    </lineage>
</organism>
<dbReference type="InterPro" id="IPR017113">
    <property type="entry name" value="Antirestriction_ArdC"/>
</dbReference>
<protein>
    <submittedName>
        <fullName evidence="3">DUF1738 domain-containing protein</fullName>
    </submittedName>
</protein>
<evidence type="ECO:0000313" key="4">
    <source>
        <dbReference type="Proteomes" id="UP000280708"/>
    </source>
</evidence>
<reference evidence="3 4" key="1">
    <citation type="submission" date="2018-10" db="EMBL/GenBank/DDBJ databases">
        <title>Characterization and genome analysis of a novel bacterium Sphingobium yanoikuyae SJTF8 capable of degrading PAHs.</title>
        <authorList>
            <person name="Yin C."/>
            <person name="Xiong W."/>
            <person name="Liang R."/>
        </authorList>
    </citation>
    <scope>NUCLEOTIDE SEQUENCE [LARGE SCALE GENOMIC DNA]</scope>
    <source>
        <strain evidence="3 4">SJTF8</strain>
    </source>
</reference>
<gene>
    <name evidence="3" type="ORF">EBF16_21625</name>
</gene>
<dbReference type="GO" id="GO:0003697">
    <property type="term" value="F:single-stranded DNA binding"/>
    <property type="evidence" value="ECO:0007669"/>
    <property type="project" value="InterPro"/>
</dbReference>
<dbReference type="PIRSF" id="PIRSF037112">
    <property type="entry name" value="Antirestriction_ArdC"/>
    <property type="match status" value="1"/>
</dbReference>
<dbReference type="InterPro" id="IPR041459">
    <property type="entry name" value="MPTase-PolyVal"/>
</dbReference>
<dbReference type="Pfam" id="PF08401">
    <property type="entry name" value="ArdcN"/>
    <property type="match status" value="1"/>
</dbReference>
<accession>A0A3G2UVY7</accession>
<feature type="domain" description="N-terminal" evidence="1">
    <location>
        <begin position="8"/>
        <end position="128"/>
    </location>
</feature>
<dbReference type="EMBL" id="CP033230">
    <property type="protein sequence ID" value="AYO79253.1"/>
    <property type="molecule type" value="Genomic_DNA"/>
</dbReference>
<name>A0A3G2UVY7_SPHYA</name>
<dbReference type="InterPro" id="IPR013610">
    <property type="entry name" value="ArdC_N"/>
</dbReference>
<evidence type="ECO:0000313" key="3">
    <source>
        <dbReference type="EMBL" id="AYO79253.1"/>
    </source>
</evidence>
<dbReference type="Proteomes" id="UP000280708">
    <property type="component" value="Chromosome"/>
</dbReference>